<keyword evidence="3" id="KW-0677">Repeat</keyword>
<organism evidence="6 7">
    <name type="scientific">Actibacterium atlanticum</name>
    <dbReference type="NCBI Taxonomy" id="1461693"/>
    <lineage>
        <taxon>Bacteria</taxon>
        <taxon>Pseudomonadati</taxon>
        <taxon>Pseudomonadota</taxon>
        <taxon>Alphaproteobacteria</taxon>
        <taxon>Rhodobacterales</taxon>
        <taxon>Roseobacteraceae</taxon>
        <taxon>Actibacterium</taxon>
    </lineage>
</organism>
<dbReference type="RefSeq" id="WP_051597854.1">
    <property type="nucleotide sequence ID" value="NZ_AQQY01000001.1"/>
</dbReference>
<dbReference type="STRING" id="1461693.ATO10_00040"/>
<dbReference type="GO" id="GO:0019894">
    <property type="term" value="F:kinesin binding"/>
    <property type="evidence" value="ECO:0007669"/>
    <property type="project" value="TreeGrafter"/>
</dbReference>
<dbReference type="PANTHER" id="PTHR45783:SF3">
    <property type="entry name" value="KINESIN LIGHT CHAIN"/>
    <property type="match status" value="1"/>
</dbReference>
<evidence type="ECO:0000256" key="4">
    <source>
        <dbReference type="ARBA" id="ARBA00022803"/>
    </source>
</evidence>
<dbReference type="GO" id="GO:0007018">
    <property type="term" value="P:microtubule-based movement"/>
    <property type="evidence" value="ECO:0007669"/>
    <property type="project" value="TreeGrafter"/>
</dbReference>
<dbReference type="EMBL" id="AQQY01000001">
    <property type="protein sequence ID" value="KCV83103.1"/>
    <property type="molecule type" value="Genomic_DNA"/>
</dbReference>
<keyword evidence="7" id="KW-1185">Reference proteome</keyword>
<dbReference type="OrthoDB" id="7203053at2"/>
<evidence type="ECO:0000256" key="3">
    <source>
        <dbReference type="ARBA" id="ARBA00022737"/>
    </source>
</evidence>
<evidence type="ECO:0000313" key="7">
    <source>
        <dbReference type="Proteomes" id="UP000024836"/>
    </source>
</evidence>
<dbReference type="Pfam" id="PF13374">
    <property type="entry name" value="TPR_10"/>
    <property type="match status" value="1"/>
</dbReference>
<comment type="caution">
    <text evidence="6">The sequence shown here is derived from an EMBL/GenBank/DDBJ whole genome shotgun (WGS) entry which is preliminary data.</text>
</comment>
<dbReference type="Pfam" id="PF13424">
    <property type="entry name" value="TPR_12"/>
    <property type="match status" value="1"/>
</dbReference>
<keyword evidence="5" id="KW-0732">Signal</keyword>
<dbReference type="Proteomes" id="UP000024836">
    <property type="component" value="Unassembled WGS sequence"/>
</dbReference>
<keyword evidence="4" id="KW-0802">TPR repeat</keyword>
<feature type="signal peptide" evidence="5">
    <location>
        <begin position="1"/>
        <end position="19"/>
    </location>
</feature>
<accession>A0A058ZNF8</accession>
<dbReference type="GO" id="GO:0005737">
    <property type="term" value="C:cytoplasm"/>
    <property type="evidence" value="ECO:0007669"/>
    <property type="project" value="UniProtKB-SubCell"/>
</dbReference>
<name>A0A058ZNF8_9RHOB</name>
<protein>
    <recommendedName>
        <fullName evidence="8">Tetratricopeptide repeat protein</fullName>
    </recommendedName>
</protein>
<dbReference type="GO" id="GO:0005871">
    <property type="term" value="C:kinesin complex"/>
    <property type="evidence" value="ECO:0007669"/>
    <property type="project" value="InterPro"/>
</dbReference>
<evidence type="ECO:0000256" key="5">
    <source>
        <dbReference type="SAM" id="SignalP"/>
    </source>
</evidence>
<keyword evidence="2" id="KW-0963">Cytoplasm</keyword>
<evidence type="ECO:0000313" key="6">
    <source>
        <dbReference type="EMBL" id="KCV83103.1"/>
    </source>
</evidence>
<evidence type="ECO:0008006" key="8">
    <source>
        <dbReference type="Google" id="ProtNLM"/>
    </source>
</evidence>
<sequence>MKFLLRLIVVALLSTPAMADPTANATQALQMAEAAEAEQRWEDAARHYADLVRLEPSVVNLIRAHRFSRKLNDIPTASIYSAQMVDLARAEGVSYTLASALGAHSWDLANLGNYDAAEPLYRELVEVNRSVFGSQSPYLVVSLDNLAILLGETGREAEAETLLREAVMVARQAYGAEHPDYANQLNDLANLLIKTGRLDEADPLLREAVEVMETAKGVDDMHAKILRNSYERFLANRPPQ</sequence>
<feature type="chain" id="PRO_5001571385" description="Tetratricopeptide repeat protein" evidence="5">
    <location>
        <begin position="20"/>
        <end position="240"/>
    </location>
</feature>
<dbReference type="AlphaFoldDB" id="A0A058ZNF8"/>
<gene>
    <name evidence="6" type="ORF">ATO10_00040</name>
</gene>
<dbReference type="PANTHER" id="PTHR45783">
    <property type="entry name" value="KINESIN LIGHT CHAIN"/>
    <property type="match status" value="1"/>
</dbReference>
<dbReference type="InterPro" id="IPR002151">
    <property type="entry name" value="Kinesin_light"/>
</dbReference>
<comment type="subcellular location">
    <subcellularLocation>
        <location evidence="1">Cytoplasm</location>
    </subcellularLocation>
</comment>
<proteinExistence type="predicted"/>
<dbReference type="eggNOG" id="COG0457">
    <property type="taxonomic scope" value="Bacteria"/>
</dbReference>
<reference evidence="6 7" key="1">
    <citation type="submission" date="2013-04" db="EMBL/GenBank/DDBJ databases">
        <title>Shimia sp. 22II-S11-Z10 Genome Sequencing.</title>
        <authorList>
            <person name="Lai Q."/>
            <person name="Li G."/>
            <person name="Shao Z."/>
        </authorList>
    </citation>
    <scope>NUCLEOTIDE SEQUENCE [LARGE SCALE GENOMIC DNA]</scope>
    <source>
        <strain evidence="7">22II-S11-Z10</strain>
    </source>
</reference>
<dbReference type="InterPro" id="IPR011990">
    <property type="entry name" value="TPR-like_helical_dom_sf"/>
</dbReference>
<dbReference type="Gene3D" id="1.25.40.10">
    <property type="entry name" value="Tetratricopeptide repeat domain"/>
    <property type="match status" value="1"/>
</dbReference>
<evidence type="ECO:0000256" key="1">
    <source>
        <dbReference type="ARBA" id="ARBA00004496"/>
    </source>
</evidence>
<dbReference type="SUPFAM" id="SSF48452">
    <property type="entry name" value="TPR-like"/>
    <property type="match status" value="1"/>
</dbReference>
<evidence type="ECO:0000256" key="2">
    <source>
        <dbReference type="ARBA" id="ARBA00022490"/>
    </source>
</evidence>